<evidence type="ECO:0000313" key="2">
    <source>
        <dbReference type="Proteomes" id="UP001056120"/>
    </source>
</evidence>
<evidence type="ECO:0000313" key="1">
    <source>
        <dbReference type="EMBL" id="KAI3784081.1"/>
    </source>
</evidence>
<name>A0ACB9GLX4_9ASTR</name>
<dbReference type="EMBL" id="CM042031">
    <property type="protein sequence ID" value="KAI3784081.1"/>
    <property type="molecule type" value="Genomic_DNA"/>
</dbReference>
<reference evidence="2" key="1">
    <citation type="journal article" date="2022" name="Mol. Ecol. Resour.">
        <title>The genomes of chicory, endive, great burdock and yacon provide insights into Asteraceae palaeo-polyploidization history and plant inulin production.</title>
        <authorList>
            <person name="Fan W."/>
            <person name="Wang S."/>
            <person name="Wang H."/>
            <person name="Wang A."/>
            <person name="Jiang F."/>
            <person name="Liu H."/>
            <person name="Zhao H."/>
            <person name="Xu D."/>
            <person name="Zhang Y."/>
        </authorList>
    </citation>
    <scope>NUCLEOTIDE SEQUENCE [LARGE SCALE GENOMIC DNA]</scope>
    <source>
        <strain evidence="2">cv. Yunnan</strain>
    </source>
</reference>
<dbReference type="Proteomes" id="UP001056120">
    <property type="component" value="Linkage Group LG14"/>
</dbReference>
<gene>
    <name evidence="1" type="ORF">L1987_43173</name>
</gene>
<reference evidence="1 2" key="2">
    <citation type="journal article" date="2022" name="Mol. Ecol. Resour.">
        <title>The genomes of chicory, endive, great burdock and yacon provide insights into Asteraceae paleo-polyploidization history and plant inulin production.</title>
        <authorList>
            <person name="Fan W."/>
            <person name="Wang S."/>
            <person name="Wang H."/>
            <person name="Wang A."/>
            <person name="Jiang F."/>
            <person name="Liu H."/>
            <person name="Zhao H."/>
            <person name="Xu D."/>
            <person name="Zhang Y."/>
        </authorList>
    </citation>
    <scope>NUCLEOTIDE SEQUENCE [LARGE SCALE GENOMIC DNA]</scope>
    <source>
        <strain evidence="2">cv. Yunnan</strain>
        <tissue evidence="1">Leaves</tissue>
    </source>
</reference>
<protein>
    <submittedName>
        <fullName evidence="1">Uncharacterized protein</fullName>
    </submittedName>
</protein>
<comment type="caution">
    <text evidence="1">The sequence shown here is derived from an EMBL/GenBank/DDBJ whole genome shotgun (WGS) entry which is preliminary data.</text>
</comment>
<sequence length="707" mass="80696">MLATMIPDLQKDLMNHNAFYMITQLKEVFQQQARTKRYETVCALHGCKIEEGGNVSNHVIKMKSHLDHLERLDSPYPLPLVTDIILNSLPKSYDNFVLNYNMNGWEKSISELHSMLRTAEKNIPKKPSQALVIREGHVKKPKYNKPNSKAKGKPNKGKGKQVATTPAPKRKKEKVAANDPCFECGVVGHWKRNCPTYLAELKKKRGDASTSGIYVITIDLYNFAPNSWVFDTGCGTHICNMLQGFRKTRQLKTGEITLQVGNGAIVEPKPPINGIYELNLDCLTTESNNINTKRAKYDLNDSYLWHCRLGHINKKRISQLQKSGLLKAKDVESFDICESCLCGKMTKAPFSSSSERAKDLLGIIQSDVCGPFKNVSRNGERYFITFTDDFSRYGYVYLMKHKHEAFEMFKLFQSEVENQLGKSIKIPRSDRGGEYLKDEFLTHLENRGIVSQLTPPRTPQHNGVSERRNRTLLDMVRSMMSRSTLPLSFWGYALLTAARILNMAPTKKLDKTPFEIWYGKVPSLSYLKVWGCEAYVRQEASSKLDPRSTKCIFVGYPKDCLGYYFYIPSENKVFISRKAEFLENKFLTDEASGRRVELEEDPQPDTTLVDTSQQHDIVEPEQTIVQDLDETLSVRKSGRVRQEPERYGFLIDGCFVVFDEPTNYRNAITGSESAKWLEAMNTEMQSMYDNQVWDLVELPPNCKTVGS</sequence>
<keyword evidence="2" id="KW-1185">Reference proteome</keyword>
<proteinExistence type="predicted"/>
<organism evidence="1 2">
    <name type="scientific">Smallanthus sonchifolius</name>
    <dbReference type="NCBI Taxonomy" id="185202"/>
    <lineage>
        <taxon>Eukaryota</taxon>
        <taxon>Viridiplantae</taxon>
        <taxon>Streptophyta</taxon>
        <taxon>Embryophyta</taxon>
        <taxon>Tracheophyta</taxon>
        <taxon>Spermatophyta</taxon>
        <taxon>Magnoliopsida</taxon>
        <taxon>eudicotyledons</taxon>
        <taxon>Gunneridae</taxon>
        <taxon>Pentapetalae</taxon>
        <taxon>asterids</taxon>
        <taxon>campanulids</taxon>
        <taxon>Asterales</taxon>
        <taxon>Asteraceae</taxon>
        <taxon>Asteroideae</taxon>
        <taxon>Heliantheae alliance</taxon>
        <taxon>Millerieae</taxon>
        <taxon>Smallanthus</taxon>
    </lineage>
</organism>
<accession>A0ACB9GLX4</accession>